<dbReference type="Proteomes" id="UP000000379">
    <property type="component" value="Chromosome"/>
</dbReference>
<dbReference type="KEGG" id="tra:Trad_0185"/>
<name>D7CXW6_TRURR</name>
<dbReference type="InterPro" id="IPR050955">
    <property type="entry name" value="Plant_Biomass_Hydrol_Est"/>
</dbReference>
<proteinExistence type="predicted"/>
<feature type="domain" description="Dienelactone hydrolase" evidence="2">
    <location>
        <begin position="89"/>
        <end position="193"/>
    </location>
</feature>
<evidence type="ECO:0000256" key="1">
    <source>
        <dbReference type="ARBA" id="ARBA00022729"/>
    </source>
</evidence>
<dbReference type="Pfam" id="PF01738">
    <property type="entry name" value="DLH"/>
    <property type="match status" value="1"/>
</dbReference>
<gene>
    <name evidence="3" type="ordered locus">Trad_0185</name>
</gene>
<reference evidence="4" key="1">
    <citation type="submission" date="2010-05" db="EMBL/GenBank/DDBJ databases">
        <title>The complete genome of Truepera radiovictris DSM 17093.</title>
        <authorList>
            <consortium name="US DOE Joint Genome Institute (JGI-PGF)"/>
            <person name="Lucas S."/>
            <person name="Copeland A."/>
            <person name="Lapidus A."/>
            <person name="Glavina del Rio T."/>
            <person name="Dalin E."/>
            <person name="Tice H."/>
            <person name="Bruce D."/>
            <person name="Goodwin L."/>
            <person name="Pitluck S."/>
            <person name="Kyrpides N."/>
            <person name="Mavromatis K."/>
            <person name="Ovchinnikova G."/>
            <person name="Munk A.C."/>
            <person name="Detter J.C."/>
            <person name="Han C."/>
            <person name="Tapia R."/>
            <person name="Land M."/>
            <person name="Hauser L."/>
            <person name="Markowitz V."/>
            <person name="Cheng J.-F."/>
            <person name="Hugenholtz P."/>
            <person name="Woyke T."/>
            <person name="Wu D."/>
            <person name="Tindall B."/>
            <person name="Pomrenke H.G."/>
            <person name="Brambilla E."/>
            <person name="Klenk H.-P."/>
            <person name="Eisen J.A."/>
        </authorList>
    </citation>
    <scope>NUCLEOTIDE SEQUENCE [LARGE SCALE GENOMIC DNA]</scope>
    <source>
        <strain evidence="4">DSM 17093 / CIP 108686 / LMG 22925 / RQ-24</strain>
    </source>
</reference>
<dbReference type="ESTHER" id="trurr-d7cxw6">
    <property type="family name" value="5_AlphaBeta_hydrolase"/>
</dbReference>
<evidence type="ECO:0000259" key="2">
    <source>
        <dbReference type="Pfam" id="PF01738"/>
    </source>
</evidence>
<dbReference type="PANTHER" id="PTHR43037">
    <property type="entry name" value="UNNAMED PRODUCT-RELATED"/>
    <property type="match status" value="1"/>
</dbReference>
<dbReference type="Gene3D" id="3.40.50.1820">
    <property type="entry name" value="alpha/beta hydrolase"/>
    <property type="match status" value="1"/>
</dbReference>
<keyword evidence="3" id="KW-0378">Hydrolase</keyword>
<protein>
    <submittedName>
        <fullName evidence="3">Dienelactone hydrolase</fullName>
    </submittedName>
</protein>
<sequence length="215" mass="23672">MSTRLRPQHVTTGPLPYLHYAPQTPGRPAPLVLFLHGAGERGEDLKRVTTHGLPRELSAGDPLPEAAHVLAPQCPAESWWPFELHHLSALVEDALARLPVDPARVYLTGISMGGYGAWALATKHPERFAALAPVCSGGTPLLASRLTDLPIWAFHGAEDEVVPLEESERMVRAVNAAGGHAKLTVYPDVTHDAWTRTYRDPAFYAWLFAQRRQDR</sequence>
<organism evidence="3 4">
    <name type="scientific">Truepera radiovictrix (strain DSM 17093 / CIP 108686 / LMG 22925 / RQ-24)</name>
    <dbReference type="NCBI Taxonomy" id="649638"/>
    <lineage>
        <taxon>Bacteria</taxon>
        <taxon>Thermotogati</taxon>
        <taxon>Deinococcota</taxon>
        <taxon>Deinococci</taxon>
        <taxon>Trueperales</taxon>
        <taxon>Trueperaceae</taxon>
        <taxon>Truepera</taxon>
    </lineage>
</organism>
<dbReference type="HOGENOM" id="CLU_064094_1_0_0"/>
<evidence type="ECO:0000313" key="3">
    <source>
        <dbReference type="EMBL" id="ADI13326.1"/>
    </source>
</evidence>
<dbReference type="InterPro" id="IPR029058">
    <property type="entry name" value="AB_hydrolase_fold"/>
</dbReference>
<reference evidence="3 4" key="2">
    <citation type="journal article" date="2011" name="Stand. Genomic Sci.">
        <title>Complete genome sequence of Truepera radiovictrix type strain (RQ-24).</title>
        <authorList>
            <person name="Ivanova N."/>
            <person name="Rohde C."/>
            <person name="Munk C."/>
            <person name="Nolan M."/>
            <person name="Lucas S."/>
            <person name="Del Rio T.G."/>
            <person name="Tice H."/>
            <person name="Deshpande S."/>
            <person name="Cheng J.F."/>
            <person name="Tapia R."/>
            <person name="Han C."/>
            <person name="Goodwin L."/>
            <person name="Pitluck S."/>
            <person name="Liolios K."/>
            <person name="Mavromatis K."/>
            <person name="Mikhailova N."/>
            <person name="Pati A."/>
            <person name="Chen A."/>
            <person name="Palaniappan K."/>
            <person name="Land M."/>
            <person name="Hauser L."/>
            <person name="Chang Y.J."/>
            <person name="Jeffries C.D."/>
            <person name="Brambilla E."/>
            <person name="Rohde M."/>
            <person name="Goker M."/>
            <person name="Tindall B.J."/>
            <person name="Woyke T."/>
            <person name="Bristow J."/>
            <person name="Eisen J.A."/>
            <person name="Markowitz V."/>
            <person name="Hugenholtz P."/>
            <person name="Kyrpides N.C."/>
            <person name="Klenk H.P."/>
            <person name="Lapidus A."/>
        </authorList>
    </citation>
    <scope>NUCLEOTIDE SEQUENCE [LARGE SCALE GENOMIC DNA]</scope>
    <source>
        <strain evidence="4">DSM 17093 / CIP 108686 / LMG 22925 / RQ-24</strain>
    </source>
</reference>
<dbReference type="EMBL" id="CP002049">
    <property type="protein sequence ID" value="ADI13326.1"/>
    <property type="molecule type" value="Genomic_DNA"/>
</dbReference>
<dbReference type="GO" id="GO:0016787">
    <property type="term" value="F:hydrolase activity"/>
    <property type="evidence" value="ECO:0007669"/>
    <property type="project" value="UniProtKB-KW"/>
</dbReference>
<dbReference type="eggNOG" id="COG4099">
    <property type="taxonomic scope" value="Bacteria"/>
</dbReference>
<dbReference type="OrthoDB" id="9764953at2"/>
<dbReference type="SUPFAM" id="SSF53474">
    <property type="entry name" value="alpha/beta-Hydrolases"/>
    <property type="match status" value="1"/>
</dbReference>
<dbReference type="InterPro" id="IPR002925">
    <property type="entry name" value="Dienelactn_hydro"/>
</dbReference>
<dbReference type="RefSeq" id="WP_013176706.1">
    <property type="nucleotide sequence ID" value="NC_014221.1"/>
</dbReference>
<keyword evidence="4" id="KW-1185">Reference proteome</keyword>
<dbReference type="STRING" id="649638.Trad_0185"/>
<keyword evidence="1" id="KW-0732">Signal</keyword>
<accession>D7CXW6</accession>
<dbReference type="PANTHER" id="PTHR43037:SF1">
    <property type="entry name" value="BLL1128 PROTEIN"/>
    <property type="match status" value="1"/>
</dbReference>
<evidence type="ECO:0000313" key="4">
    <source>
        <dbReference type="Proteomes" id="UP000000379"/>
    </source>
</evidence>
<dbReference type="AlphaFoldDB" id="D7CXW6"/>